<gene>
    <name evidence="2" type="ORF">Prum_076320</name>
</gene>
<dbReference type="AlphaFoldDB" id="A0A6V8LEA5"/>
<keyword evidence="1" id="KW-0732">Signal</keyword>
<dbReference type="EMBL" id="BLPG01000001">
    <property type="protein sequence ID" value="GFJ93990.1"/>
    <property type="molecule type" value="Genomic_DNA"/>
</dbReference>
<evidence type="ECO:0000313" key="2">
    <source>
        <dbReference type="EMBL" id="GFJ93990.1"/>
    </source>
</evidence>
<organism evidence="2 3">
    <name type="scientific">Phytohabitans rumicis</name>
    <dbReference type="NCBI Taxonomy" id="1076125"/>
    <lineage>
        <taxon>Bacteria</taxon>
        <taxon>Bacillati</taxon>
        <taxon>Actinomycetota</taxon>
        <taxon>Actinomycetes</taxon>
        <taxon>Micromonosporales</taxon>
        <taxon>Micromonosporaceae</taxon>
    </lineage>
</organism>
<reference evidence="2 3" key="2">
    <citation type="submission" date="2020-03" db="EMBL/GenBank/DDBJ databases">
        <authorList>
            <person name="Ichikawa N."/>
            <person name="Kimura A."/>
            <person name="Kitahashi Y."/>
            <person name="Uohara A."/>
        </authorList>
    </citation>
    <scope>NUCLEOTIDE SEQUENCE [LARGE SCALE GENOMIC DNA]</scope>
    <source>
        <strain evidence="2 3">NBRC 108638</strain>
    </source>
</reference>
<feature type="signal peptide" evidence="1">
    <location>
        <begin position="1"/>
        <end position="27"/>
    </location>
</feature>
<reference evidence="2 3" key="1">
    <citation type="submission" date="2020-03" db="EMBL/GenBank/DDBJ databases">
        <title>Whole genome shotgun sequence of Phytohabitans rumicis NBRC 108638.</title>
        <authorList>
            <person name="Komaki H."/>
            <person name="Tamura T."/>
        </authorList>
    </citation>
    <scope>NUCLEOTIDE SEQUENCE [LARGE SCALE GENOMIC DNA]</scope>
    <source>
        <strain evidence="2 3">NBRC 108638</strain>
    </source>
</reference>
<proteinExistence type="predicted"/>
<evidence type="ECO:0008006" key="4">
    <source>
        <dbReference type="Google" id="ProtNLM"/>
    </source>
</evidence>
<name>A0A6V8LEA5_9ACTN</name>
<evidence type="ECO:0000256" key="1">
    <source>
        <dbReference type="SAM" id="SignalP"/>
    </source>
</evidence>
<comment type="caution">
    <text evidence="2">The sequence shown here is derived from an EMBL/GenBank/DDBJ whole genome shotgun (WGS) entry which is preliminary data.</text>
</comment>
<keyword evidence="3" id="KW-1185">Reference proteome</keyword>
<feature type="chain" id="PRO_5028969523" description="Lipoprotein" evidence="1">
    <location>
        <begin position="28"/>
        <end position="270"/>
    </location>
</feature>
<sequence>MRLLRTVAAGTLAVAIAVAGAGQPAQAAPQDNSATNVSAQAFDWVTAVLVVAGSVFGGGSSSDLDAAIQQVIAAIEASEVRILNHVDAIASAEVQACARSHTIEFADINFMSTSVRQLWAQEATRCAGLASAYLDAVQSKQATDNIGHVIGEIYAIAIAARAKAGLVNGIDLLIRDQIRSYETLVVKLAPACTEDRVIERDFDGRVVIVEIQYHCVAYNGDDAFGIEVWRRGTILVGRPLDREAVANYATRNTSRAVAQTALPRLRSALP</sequence>
<evidence type="ECO:0000313" key="3">
    <source>
        <dbReference type="Proteomes" id="UP000482960"/>
    </source>
</evidence>
<accession>A0A6V8LEA5</accession>
<dbReference type="Proteomes" id="UP000482960">
    <property type="component" value="Unassembled WGS sequence"/>
</dbReference>
<protein>
    <recommendedName>
        <fullName evidence="4">Lipoprotein</fullName>
    </recommendedName>
</protein>